<evidence type="ECO:0000256" key="2">
    <source>
        <dbReference type="ARBA" id="ARBA00022645"/>
    </source>
</evidence>
<dbReference type="AlphaFoldDB" id="A0A068RNI0"/>
<name>A0A068RNI0_9FUNG</name>
<evidence type="ECO:0000313" key="10">
    <source>
        <dbReference type="Proteomes" id="UP000027586"/>
    </source>
</evidence>
<dbReference type="GO" id="GO:0006508">
    <property type="term" value="P:proteolysis"/>
    <property type="evidence" value="ECO:0007669"/>
    <property type="project" value="UniProtKB-KW"/>
</dbReference>
<dbReference type="Pfam" id="PF00450">
    <property type="entry name" value="Peptidase_S10"/>
    <property type="match status" value="1"/>
</dbReference>
<accession>A0A068RNI0</accession>
<gene>
    <name evidence="9" type="ORF">LCOR_02923.1</name>
</gene>
<keyword evidence="6" id="KW-0325">Glycoprotein</keyword>
<dbReference type="EC" id="3.4.16.-" evidence="7"/>
<dbReference type="PROSITE" id="PS00131">
    <property type="entry name" value="CARBOXYPEPT_SER_SER"/>
    <property type="match status" value="1"/>
</dbReference>
<evidence type="ECO:0000256" key="3">
    <source>
        <dbReference type="ARBA" id="ARBA00022670"/>
    </source>
</evidence>
<evidence type="ECO:0000313" key="9">
    <source>
        <dbReference type="EMBL" id="CDH51290.1"/>
    </source>
</evidence>
<dbReference type="InterPro" id="IPR029058">
    <property type="entry name" value="AB_hydrolase_fold"/>
</dbReference>
<comment type="similarity">
    <text evidence="1 7">Belongs to the peptidase S10 family.</text>
</comment>
<dbReference type="PRINTS" id="PR00724">
    <property type="entry name" value="CRBOXYPTASEC"/>
</dbReference>
<dbReference type="Gene3D" id="1.10.287.410">
    <property type="match status" value="1"/>
</dbReference>
<keyword evidence="5 7" id="KW-0378">Hydrolase</keyword>
<evidence type="ECO:0000256" key="1">
    <source>
        <dbReference type="ARBA" id="ARBA00009431"/>
    </source>
</evidence>
<dbReference type="InterPro" id="IPR001563">
    <property type="entry name" value="Peptidase_S10"/>
</dbReference>
<proteinExistence type="inferred from homology"/>
<dbReference type="GO" id="GO:0004185">
    <property type="term" value="F:serine-type carboxypeptidase activity"/>
    <property type="evidence" value="ECO:0007669"/>
    <property type="project" value="UniProtKB-UniRule"/>
</dbReference>
<keyword evidence="2 7" id="KW-0121">Carboxypeptidase</keyword>
<protein>
    <recommendedName>
        <fullName evidence="7">Carboxypeptidase</fullName>
        <ecNumber evidence="7">3.4.16.-</ecNumber>
    </recommendedName>
</protein>
<dbReference type="Gene3D" id="3.40.50.1820">
    <property type="entry name" value="alpha/beta hydrolase"/>
    <property type="match status" value="1"/>
</dbReference>
<keyword evidence="4" id="KW-0732">Signal</keyword>
<feature type="region of interest" description="Disordered" evidence="8">
    <location>
        <begin position="106"/>
        <end position="127"/>
    </location>
</feature>
<sequence length="592" mass="66075">MLQHKNNDDDRNCAMVGKMKPTIDGFTTTRAIMIRADAFRSCFALFFTHNKMPSLSRLYKTASAAALILAATTTGAAESASFFQQSVHGLSNIWHHGQQAIIGGQSVSHHHCGGGSSNTNHHHEENDNSMDTGLLWHPEEHRQDGFLRSFSHPAFPEYSMRYKTPEICDPSVKQISGYLDIESDKHFFFWFFESRNNPQEDPLVLWLNGGPGCSSMLGLLTELGPCRVNEDGSGTTLNEYSWNNNASVIFLDQPLNVGYSYGKGGPLDSVTAAKDVYALLQLFFKEFPQYADLDFHVAGESYGGHYVPAIGGVLNRNNKAKLGASTSELSAWTSTLSTVNLKSLLVGNGLTNPLIQYQYYSKYACGNSYGPALEQEVCDKMDEKYPACAKLIEDCYASQNLLACMPAVIKCNHDMIEPYQKSGKNPYDVRKDCVNSNLCYDIIEGMETYLNRPDVMSAIGAQVQKYTNCNDGFGSQFSAHDWMRPYVDEIAPLLEDGIRILVYAGDADFICNWMGNKAWVIELPWSGHEEFAAAKDTPWFSTTANEQGGELRRTKDGRFAFLRVFDSGHMVPMDRGDYAIDMLNNWLHEELV</sequence>
<reference evidence="9" key="1">
    <citation type="submission" date="2013-08" db="EMBL/GenBank/DDBJ databases">
        <title>Gene expansion shapes genome architecture in the human pathogen Lichtheimia corymbifera: an evolutionary genomics analysis in the ancient terrestrial Mucorales (Mucoromycotina).</title>
        <authorList>
            <person name="Schwartze V.U."/>
            <person name="Winter S."/>
            <person name="Shelest E."/>
            <person name="Marcet-Houben M."/>
            <person name="Horn F."/>
            <person name="Wehner S."/>
            <person name="Hoffmann K."/>
            <person name="Riege K."/>
            <person name="Sammeth M."/>
            <person name="Nowrousian M."/>
            <person name="Valiante V."/>
            <person name="Linde J."/>
            <person name="Jacobsen I.D."/>
            <person name="Marz M."/>
            <person name="Brakhage A.A."/>
            <person name="Gabaldon T."/>
            <person name="Bocker S."/>
            <person name="Voigt K."/>
        </authorList>
    </citation>
    <scope>NUCLEOTIDE SEQUENCE [LARGE SCALE GENOMIC DNA]</scope>
    <source>
        <strain evidence="9">FSU 9682</strain>
    </source>
</reference>
<dbReference type="SUPFAM" id="SSF53474">
    <property type="entry name" value="alpha/beta-Hydrolases"/>
    <property type="match status" value="1"/>
</dbReference>
<dbReference type="PANTHER" id="PTHR11802:SF113">
    <property type="entry name" value="SERINE CARBOXYPEPTIDASE CTSA-4.1"/>
    <property type="match status" value="1"/>
</dbReference>
<organism evidence="9 10">
    <name type="scientific">Lichtheimia corymbifera JMRC:FSU:9682</name>
    <dbReference type="NCBI Taxonomy" id="1263082"/>
    <lineage>
        <taxon>Eukaryota</taxon>
        <taxon>Fungi</taxon>
        <taxon>Fungi incertae sedis</taxon>
        <taxon>Mucoromycota</taxon>
        <taxon>Mucoromycotina</taxon>
        <taxon>Mucoromycetes</taxon>
        <taxon>Mucorales</taxon>
        <taxon>Lichtheimiaceae</taxon>
        <taxon>Lichtheimia</taxon>
    </lineage>
</organism>
<dbReference type="STRING" id="1263082.A0A068RNI0"/>
<evidence type="ECO:0000256" key="7">
    <source>
        <dbReference type="RuleBase" id="RU361156"/>
    </source>
</evidence>
<evidence type="ECO:0000256" key="5">
    <source>
        <dbReference type="ARBA" id="ARBA00022801"/>
    </source>
</evidence>
<comment type="caution">
    <text evidence="9">The sequence shown here is derived from an EMBL/GenBank/DDBJ whole genome shotgun (WGS) entry which is preliminary data.</text>
</comment>
<keyword evidence="3 7" id="KW-0645">Protease</keyword>
<evidence type="ECO:0000256" key="8">
    <source>
        <dbReference type="SAM" id="MobiDB-lite"/>
    </source>
</evidence>
<dbReference type="Proteomes" id="UP000027586">
    <property type="component" value="Unassembled WGS sequence"/>
</dbReference>
<dbReference type="VEuPathDB" id="FungiDB:LCOR_02923.1"/>
<keyword evidence="10" id="KW-1185">Reference proteome</keyword>
<dbReference type="EMBL" id="CBTN010000009">
    <property type="protein sequence ID" value="CDH51290.1"/>
    <property type="molecule type" value="Genomic_DNA"/>
</dbReference>
<dbReference type="OrthoDB" id="443318at2759"/>
<dbReference type="InterPro" id="IPR018202">
    <property type="entry name" value="Ser_caboxypep_ser_AS"/>
</dbReference>
<evidence type="ECO:0000256" key="6">
    <source>
        <dbReference type="ARBA" id="ARBA00023180"/>
    </source>
</evidence>
<dbReference type="GO" id="GO:0000324">
    <property type="term" value="C:fungal-type vacuole"/>
    <property type="evidence" value="ECO:0007669"/>
    <property type="project" value="TreeGrafter"/>
</dbReference>
<evidence type="ECO:0000256" key="4">
    <source>
        <dbReference type="ARBA" id="ARBA00022729"/>
    </source>
</evidence>
<dbReference type="PANTHER" id="PTHR11802">
    <property type="entry name" value="SERINE PROTEASE FAMILY S10 SERINE CARBOXYPEPTIDASE"/>
    <property type="match status" value="1"/>
</dbReference>